<dbReference type="SUPFAM" id="SSF81383">
    <property type="entry name" value="F-box domain"/>
    <property type="match status" value="1"/>
</dbReference>
<name>A0A0C2WUH0_AMAMK</name>
<organism evidence="2 3">
    <name type="scientific">Amanita muscaria (strain Koide BX008)</name>
    <dbReference type="NCBI Taxonomy" id="946122"/>
    <lineage>
        <taxon>Eukaryota</taxon>
        <taxon>Fungi</taxon>
        <taxon>Dikarya</taxon>
        <taxon>Basidiomycota</taxon>
        <taxon>Agaricomycotina</taxon>
        <taxon>Agaricomycetes</taxon>
        <taxon>Agaricomycetidae</taxon>
        <taxon>Agaricales</taxon>
        <taxon>Pluteineae</taxon>
        <taxon>Amanitaceae</taxon>
        <taxon>Amanita</taxon>
    </lineage>
</organism>
<evidence type="ECO:0000259" key="1">
    <source>
        <dbReference type="PROSITE" id="PS50181"/>
    </source>
</evidence>
<dbReference type="OrthoDB" id="3039061at2759"/>
<dbReference type="HOGENOM" id="CLU_685068_0_0_1"/>
<dbReference type="InterPro" id="IPR036047">
    <property type="entry name" value="F-box-like_dom_sf"/>
</dbReference>
<evidence type="ECO:0000313" key="2">
    <source>
        <dbReference type="EMBL" id="KIL65427.1"/>
    </source>
</evidence>
<dbReference type="PROSITE" id="PS50181">
    <property type="entry name" value="FBOX"/>
    <property type="match status" value="1"/>
</dbReference>
<reference evidence="2 3" key="1">
    <citation type="submission" date="2014-04" db="EMBL/GenBank/DDBJ databases">
        <title>Evolutionary Origins and Diversification of the Mycorrhizal Mutualists.</title>
        <authorList>
            <consortium name="DOE Joint Genome Institute"/>
            <consortium name="Mycorrhizal Genomics Consortium"/>
            <person name="Kohler A."/>
            <person name="Kuo A."/>
            <person name="Nagy L.G."/>
            <person name="Floudas D."/>
            <person name="Copeland A."/>
            <person name="Barry K.W."/>
            <person name="Cichocki N."/>
            <person name="Veneault-Fourrey C."/>
            <person name="LaButti K."/>
            <person name="Lindquist E.A."/>
            <person name="Lipzen A."/>
            <person name="Lundell T."/>
            <person name="Morin E."/>
            <person name="Murat C."/>
            <person name="Riley R."/>
            <person name="Ohm R."/>
            <person name="Sun H."/>
            <person name="Tunlid A."/>
            <person name="Henrissat B."/>
            <person name="Grigoriev I.V."/>
            <person name="Hibbett D.S."/>
            <person name="Martin F."/>
        </authorList>
    </citation>
    <scope>NUCLEOTIDE SEQUENCE [LARGE SCALE GENOMIC DNA]</scope>
    <source>
        <strain evidence="2 3">Koide BX008</strain>
    </source>
</reference>
<keyword evidence="3" id="KW-1185">Reference proteome</keyword>
<dbReference type="AlphaFoldDB" id="A0A0C2WUH0"/>
<dbReference type="InParanoid" id="A0A0C2WUH0"/>
<protein>
    <recommendedName>
        <fullName evidence="1">F-box domain-containing protein</fullName>
    </recommendedName>
</protein>
<proteinExistence type="predicted"/>
<sequence>MLQDLPLDILREIFRYCDAKSVTEISSYFASIANSIPSLWSTIRIGQRQVVPEGPDFLSYWLNRSGTVALQVSIGPLDHDAAFDTVDKICHILSNFNYGINRFEISTETAMLAGTLIGKIFPSKVTFSNLLSLSIRVEDDEADDDEGSVDDEDLPRLDRYLTDVAERFPSLQTFSLPTFYDSLPMVPKKASFSHLHTLILDGALERDDPSIILVVALLHSAPQLETLWFKHVTSVHYSFVPNDPATPSAPVKGDRTDVRGPVFLPSLTSLAVSAPGCALDIILSINAPALHSLHIDGSRGPVRGDHERYDIAWDHDDTSDVLRCLKRLSLRSKQLRRLAITSAYIPHADWKWLLFGTPSEGLPFPLLETIALHDIEETPATGQCGFNDALLSKYAQDPRLPLRRLAILRCNFLLSGAAVAQAFKSGFKDPQSESYELDFGPLCPQLVGDELEGLAAAGVKLIRRQEDEVVEDTWWTRGHSVDPFDLHAY</sequence>
<dbReference type="InterPro" id="IPR001810">
    <property type="entry name" value="F-box_dom"/>
</dbReference>
<evidence type="ECO:0000313" key="3">
    <source>
        <dbReference type="Proteomes" id="UP000054549"/>
    </source>
</evidence>
<accession>A0A0C2WUH0</accession>
<feature type="domain" description="F-box" evidence="1">
    <location>
        <begin position="1"/>
        <end position="43"/>
    </location>
</feature>
<dbReference type="Proteomes" id="UP000054549">
    <property type="component" value="Unassembled WGS sequence"/>
</dbReference>
<gene>
    <name evidence="2" type="ORF">M378DRAFT_24017</name>
</gene>
<dbReference type="EMBL" id="KN818242">
    <property type="protein sequence ID" value="KIL65427.1"/>
    <property type="molecule type" value="Genomic_DNA"/>
</dbReference>